<dbReference type="PROSITE" id="PS00905">
    <property type="entry name" value="GTP1_OBG"/>
    <property type="match status" value="1"/>
</dbReference>
<dbReference type="PRINTS" id="PR00326">
    <property type="entry name" value="GTP1OBG"/>
</dbReference>
<evidence type="ECO:0000256" key="2">
    <source>
        <dbReference type="ARBA" id="ARBA00022842"/>
    </source>
</evidence>
<dbReference type="Gene3D" id="3.40.50.300">
    <property type="entry name" value="P-loop containing nucleotide triphosphate hydrolases"/>
    <property type="match status" value="1"/>
</dbReference>
<evidence type="ECO:0000313" key="6">
    <source>
        <dbReference type="EMBL" id="STU56151.1"/>
    </source>
</evidence>
<evidence type="ECO:0000256" key="1">
    <source>
        <dbReference type="ARBA" id="ARBA00022741"/>
    </source>
</evidence>
<dbReference type="InterPro" id="IPR006074">
    <property type="entry name" value="GTP1-OBG_CS"/>
</dbReference>
<evidence type="ECO:0000259" key="5">
    <source>
        <dbReference type="PROSITE" id="PS51710"/>
    </source>
</evidence>
<dbReference type="GO" id="GO:0005525">
    <property type="term" value="F:GTP binding"/>
    <property type="evidence" value="ECO:0007669"/>
    <property type="project" value="UniProtKB-KW"/>
</dbReference>
<feature type="domain" description="OBG-type G" evidence="5">
    <location>
        <begin position="1"/>
        <end position="131"/>
    </location>
</feature>
<feature type="region of interest" description="Disordered" evidence="4">
    <location>
        <begin position="160"/>
        <end position="190"/>
    </location>
</feature>
<dbReference type="SUPFAM" id="SSF52540">
    <property type="entry name" value="P-loop containing nucleoside triphosphate hydrolases"/>
    <property type="match status" value="1"/>
</dbReference>
<evidence type="ECO:0000256" key="4">
    <source>
        <dbReference type="SAM" id="MobiDB-lite"/>
    </source>
</evidence>
<dbReference type="PANTHER" id="PTHR11702:SF31">
    <property type="entry name" value="MITOCHONDRIAL RIBOSOME-ASSOCIATED GTPASE 2"/>
    <property type="match status" value="1"/>
</dbReference>
<evidence type="ECO:0000313" key="7">
    <source>
        <dbReference type="Proteomes" id="UP000254487"/>
    </source>
</evidence>
<dbReference type="InterPro" id="IPR027417">
    <property type="entry name" value="P-loop_NTPase"/>
</dbReference>
<accession>A0A377YZQ6</accession>
<dbReference type="Proteomes" id="UP000254487">
    <property type="component" value="Unassembled WGS sequence"/>
</dbReference>
<dbReference type="GO" id="GO:0003924">
    <property type="term" value="F:GTPase activity"/>
    <property type="evidence" value="ECO:0007669"/>
    <property type="project" value="InterPro"/>
</dbReference>
<dbReference type="Pfam" id="PF01926">
    <property type="entry name" value="MMR_HSR1"/>
    <property type="match status" value="1"/>
</dbReference>
<evidence type="ECO:0000256" key="3">
    <source>
        <dbReference type="ARBA" id="ARBA00023134"/>
    </source>
</evidence>
<keyword evidence="2" id="KW-0460">Magnesium</keyword>
<dbReference type="AlphaFoldDB" id="A0A377YZQ6"/>
<dbReference type="PANTHER" id="PTHR11702">
    <property type="entry name" value="DEVELOPMENTALLY REGULATED GTP-BINDING PROTEIN-RELATED"/>
    <property type="match status" value="1"/>
</dbReference>
<dbReference type="PROSITE" id="PS51710">
    <property type="entry name" value="G_OBG"/>
    <property type="match status" value="1"/>
</dbReference>
<keyword evidence="3" id="KW-0342">GTP-binding</keyword>
<dbReference type="InterPro" id="IPR006073">
    <property type="entry name" value="GTP-bd"/>
</dbReference>
<dbReference type="InterPro" id="IPR045086">
    <property type="entry name" value="OBG_GTPase"/>
</dbReference>
<sequence length="190" mass="21875">MDNEKSFVVADIPGLIEGAAEGAGLGIRFLKHLERCRVLLHLIDIDPIDGSDPVENARIIIGELEKYSEKLASKPRWLVFNKIDLMDKAEAEAKAKAIAEALGWEEKFYLISAASQQGVKELCWDVMTFIIENPIVQAEEEQKPEKVEFMWDDYHRQQLEEAEAEAEDDEDWDDDWDEDDEEGVEFIYKR</sequence>
<dbReference type="InterPro" id="IPR031167">
    <property type="entry name" value="G_OBG"/>
</dbReference>
<feature type="compositionally biased region" description="Acidic residues" evidence="4">
    <location>
        <begin position="160"/>
        <end position="184"/>
    </location>
</feature>
<organism evidence="6 7">
    <name type="scientific">Klebsiella pneumoniae subsp. ozaenae</name>
    <dbReference type="NCBI Taxonomy" id="574"/>
    <lineage>
        <taxon>Bacteria</taxon>
        <taxon>Pseudomonadati</taxon>
        <taxon>Pseudomonadota</taxon>
        <taxon>Gammaproteobacteria</taxon>
        <taxon>Enterobacterales</taxon>
        <taxon>Enterobacteriaceae</taxon>
        <taxon>Klebsiella/Raoultella group</taxon>
        <taxon>Klebsiella</taxon>
        <taxon>Klebsiella pneumoniae complex</taxon>
    </lineage>
</organism>
<protein>
    <submittedName>
        <fullName evidence="6">GTP-binding protein Obg</fullName>
    </submittedName>
</protein>
<dbReference type="EMBL" id="UGLW01000003">
    <property type="protein sequence ID" value="STU56151.1"/>
    <property type="molecule type" value="Genomic_DNA"/>
</dbReference>
<gene>
    <name evidence="6" type="primary">obgE</name>
    <name evidence="6" type="ORF">NCTC10313_00980</name>
</gene>
<proteinExistence type="predicted"/>
<dbReference type="CDD" id="cd01898">
    <property type="entry name" value="Obg"/>
    <property type="match status" value="1"/>
</dbReference>
<reference evidence="6 7" key="1">
    <citation type="submission" date="2018-06" db="EMBL/GenBank/DDBJ databases">
        <authorList>
            <consortium name="Pathogen Informatics"/>
            <person name="Doyle S."/>
        </authorList>
    </citation>
    <scope>NUCLEOTIDE SEQUENCE [LARGE SCALE GENOMIC DNA]</scope>
    <source>
        <strain evidence="6 7">NCTC10313</strain>
    </source>
</reference>
<keyword evidence="1" id="KW-0547">Nucleotide-binding</keyword>
<name>A0A377YZQ6_KLEPO</name>